<comment type="function">
    <text evidence="9">Condenses 4-methyl-5-(beta-hydroxyethyl)thiazole monophosphate (THZ-P) and 2-methyl-4-amino-5-hydroxymethyl pyrimidine pyrophosphate (HMP-PP) to form thiamine monophosphate (TMP).</text>
</comment>
<dbReference type="GO" id="GO:0000287">
    <property type="term" value="F:magnesium ion binding"/>
    <property type="evidence" value="ECO:0007669"/>
    <property type="project" value="UniProtKB-UniRule"/>
</dbReference>
<evidence type="ECO:0000256" key="4">
    <source>
        <dbReference type="ARBA" id="ARBA00022842"/>
    </source>
</evidence>
<dbReference type="HAMAP" id="MF_00097">
    <property type="entry name" value="TMP_synthase"/>
    <property type="match status" value="1"/>
</dbReference>
<dbReference type="EMBL" id="BMOY01000009">
    <property type="protein sequence ID" value="GGJ01714.1"/>
    <property type="molecule type" value="Genomic_DNA"/>
</dbReference>
<dbReference type="Pfam" id="PF02581">
    <property type="entry name" value="TMP-TENI"/>
    <property type="match status" value="1"/>
</dbReference>
<evidence type="ECO:0000256" key="5">
    <source>
        <dbReference type="ARBA" id="ARBA00022977"/>
    </source>
</evidence>
<dbReference type="GO" id="GO:0009229">
    <property type="term" value="P:thiamine diphosphate biosynthetic process"/>
    <property type="evidence" value="ECO:0007669"/>
    <property type="project" value="UniProtKB-UniRule"/>
</dbReference>
<dbReference type="RefSeq" id="WP_188881364.1">
    <property type="nucleotide sequence ID" value="NZ_BMOY01000009.1"/>
</dbReference>
<feature type="domain" description="Thiamine phosphate synthase/TenI" evidence="13">
    <location>
        <begin position="5"/>
        <end position="189"/>
    </location>
</feature>
<dbReference type="NCBIfam" id="TIGR00693">
    <property type="entry name" value="thiE"/>
    <property type="match status" value="1"/>
</dbReference>
<evidence type="ECO:0000256" key="12">
    <source>
        <dbReference type="SAM" id="MobiDB-lite"/>
    </source>
</evidence>
<feature type="binding site" evidence="9">
    <location>
        <position position="68"/>
    </location>
    <ligand>
        <name>4-amino-2-methyl-5-(diphosphooxymethyl)pyrimidine</name>
        <dbReference type="ChEBI" id="CHEBI:57841"/>
    </ligand>
</feature>
<feature type="binding site" evidence="9">
    <location>
        <begin position="136"/>
        <end position="138"/>
    </location>
    <ligand>
        <name>2-[(2R,5Z)-2-carboxy-4-methylthiazol-5(2H)-ylidene]ethyl phosphate</name>
        <dbReference type="ChEBI" id="CHEBI:62899"/>
    </ligand>
</feature>
<feature type="binding site" evidence="9">
    <location>
        <position position="110"/>
    </location>
    <ligand>
        <name>4-amino-2-methyl-5-(diphosphooxymethyl)pyrimidine</name>
        <dbReference type="ChEBI" id="CHEBI:57841"/>
    </ligand>
</feature>
<dbReference type="PANTHER" id="PTHR20857:SF15">
    <property type="entry name" value="THIAMINE-PHOSPHATE SYNTHASE"/>
    <property type="match status" value="1"/>
</dbReference>
<dbReference type="EC" id="2.5.1.3" evidence="9"/>
<feature type="binding site" evidence="9">
    <location>
        <begin position="34"/>
        <end position="38"/>
    </location>
    <ligand>
        <name>4-amino-2-methyl-5-(diphosphooxymethyl)pyrimidine</name>
        <dbReference type="ChEBI" id="CHEBI:57841"/>
    </ligand>
</feature>
<proteinExistence type="inferred from homology"/>
<comment type="catalytic activity">
    <reaction evidence="7 9 10">
        <text>2-(2-carboxy-4-methylthiazol-5-yl)ethyl phosphate + 4-amino-2-methyl-5-(diphosphooxymethyl)pyrimidine + 2 H(+) = thiamine phosphate + CO2 + diphosphate</text>
        <dbReference type="Rhea" id="RHEA:47848"/>
        <dbReference type="ChEBI" id="CHEBI:15378"/>
        <dbReference type="ChEBI" id="CHEBI:16526"/>
        <dbReference type="ChEBI" id="CHEBI:33019"/>
        <dbReference type="ChEBI" id="CHEBI:37575"/>
        <dbReference type="ChEBI" id="CHEBI:57841"/>
        <dbReference type="ChEBI" id="CHEBI:62890"/>
        <dbReference type="EC" id="2.5.1.3"/>
    </reaction>
</comment>
<accession>A0A917K7B4</accession>
<evidence type="ECO:0000256" key="7">
    <source>
        <dbReference type="ARBA" id="ARBA00047851"/>
    </source>
</evidence>
<dbReference type="Gene3D" id="3.20.20.70">
    <property type="entry name" value="Aldolase class I"/>
    <property type="match status" value="1"/>
</dbReference>
<evidence type="ECO:0000256" key="3">
    <source>
        <dbReference type="ARBA" id="ARBA00022723"/>
    </source>
</evidence>
<evidence type="ECO:0000313" key="15">
    <source>
        <dbReference type="Proteomes" id="UP000637695"/>
    </source>
</evidence>
<comment type="catalytic activity">
    <reaction evidence="6 9 10">
        <text>4-methyl-5-(2-phosphooxyethyl)-thiazole + 4-amino-2-methyl-5-(diphosphooxymethyl)pyrimidine + H(+) = thiamine phosphate + diphosphate</text>
        <dbReference type="Rhea" id="RHEA:22328"/>
        <dbReference type="ChEBI" id="CHEBI:15378"/>
        <dbReference type="ChEBI" id="CHEBI:33019"/>
        <dbReference type="ChEBI" id="CHEBI:37575"/>
        <dbReference type="ChEBI" id="CHEBI:57841"/>
        <dbReference type="ChEBI" id="CHEBI:58296"/>
        <dbReference type="EC" id="2.5.1.3"/>
    </reaction>
</comment>
<comment type="cofactor">
    <cofactor evidence="9">
        <name>Mg(2+)</name>
        <dbReference type="ChEBI" id="CHEBI:18420"/>
    </cofactor>
    <text evidence="9">Binds 1 Mg(2+) ion per subunit.</text>
</comment>
<dbReference type="InterPro" id="IPR034291">
    <property type="entry name" value="TMP_synthase"/>
</dbReference>
<reference evidence="14" key="1">
    <citation type="journal article" date="2014" name="Int. J. Syst. Evol. Microbiol.">
        <title>Complete genome sequence of Corynebacterium casei LMG S-19264T (=DSM 44701T), isolated from a smear-ripened cheese.</title>
        <authorList>
            <consortium name="US DOE Joint Genome Institute (JGI-PGF)"/>
            <person name="Walter F."/>
            <person name="Albersmeier A."/>
            <person name="Kalinowski J."/>
            <person name="Ruckert C."/>
        </authorList>
    </citation>
    <scope>NUCLEOTIDE SEQUENCE</scope>
    <source>
        <strain evidence="14">JCM 18487</strain>
    </source>
</reference>
<keyword evidence="5 9" id="KW-0784">Thiamine biosynthesis</keyword>
<dbReference type="CDD" id="cd00564">
    <property type="entry name" value="TMP_TenI"/>
    <property type="match status" value="1"/>
</dbReference>
<organism evidence="14 15">
    <name type="scientific">Alicyclobacillus cellulosilyticus</name>
    <dbReference type="NCBI Taxonomy" id="1003997"/>
    <lineage>
        <taxon>Bacteria</taxon>
        <taxon>Bacillati</taxon>
        <taxon>Bacillota</taxon>
        <taxon>Bacilli</taxon>
        <taxon>Bacillales</taxon>
        <taxon>Alicyclobacillaceae</taxon>
        <taxon>Alicyclobacillus</taxon>
    </lineage>
</organism>
<comment type="caution">
    <text evidence="14">The sequence shown here is derived from an EMBL/GenBank/DDBJ whole genome shotgun (WGS) entry which is preliminary data.</text>
</comment>
<dbReference type="SUPFAM" id="SSF51391">
    <property type="entry name" value="Thiamin phosphate synthase"/>
    <property type="match status" value="1"/>
</dbReference>
<comment type="catalytic activity">
    <reaction evidence="8 9 10">
        <text>2-[(2R,5Z)-2-carboxy-4-methylthiazol-5(2H)-ylidene]ethyl phosphate + 4-amino-2-methyl-5-(diphosphooxymethyl)pyrimidine + 2 H(+) = thiamine phosphate + CO2 + diphosphate</text>
        <dbReference type="Rhea" id="RHEA:47844"/>
        <dbReference type="ChEBI" id="CHEBI:15378"/>
        <dbReference type="ChEBI" id="CHEBI:16526"/>
        <dbReference type="ChEBI" id="CHEBI:33019"/>
        <dbReference type="ChEBI" id="CHEBI:37575"/>
        <dbReference type="ChEBI" id="CHEBI:57841"/>
        <dbReference type="ChEBI" id="CHEBI:62899"/>
        <dbReference type="EC" id="2.5.1.3"/>
    </reaction>
</comment>
<dbReference type="PANTHER" id="PTHR20857">
    <property type="entry name" value="THIAMINE-PHOSPHATE PYROPHOSPHORYLASE"/>
    <property type="match status" value="1"/>
</dbReference>
<dbReference type="Proteomes" id="UP000637695">
    <property type="component" value="Unassembled WGS sequence"/>
</dbReference>
<comment type="pathway">
    <text evidence="1 9 11">Cofactor biosynthesis; thiamine diphosphate biosynthesis; thiamine phosphate from 4-amino-2-methyl-5-diphosphomethylpyrimidine and 4-methyl-5-(2-phosphoethyl)-thiazole: step 1/1.</text>
</comment>
<keyword evidence="2 9" id="KW-0808">Transferase</keyword>
<feature type="compositionally biased region" description="Basic residues" evidence="12">
    <location>
        <begin position="209"/>
        <end position="218"/>
    </location>
</feature>
<feature type="binding site" evidence="9">
    <location>
        <position position="166"/>
    </location>
    <ligand>
        <name>2-[(2R,5Z)-2-carboxy-4-methylthiazol-5(2H)-ylidene]ethyl phosphate</name>
        <dbReference type="ChEBI" id="CHEBI:62899"/>
    </ligand>
</feature>
<evidence type="ECO:0000256" key="2">
    <source>
        <dbReference type="ARBA" id="ARBA00022679"/>
    </source>
</evidence>
<gene>
    <name evidence="9 14" type="primary">thiE</name>
    <name evidence="14" type="ORF">GCM10010885_08640</name>
</gene>
<evidence type="ECO:0000256" key="1">
    <source>
        <dbReference type="ARBA" id="ARBA00005165"/>
    </source>
</evidence>
<comment type="caution">
    <text evidence="9">Lacks conserved residue(s) required for the propagation of feature annotation.</text>
</comment>
<reference evidence="14" key="2">
    <citation type="submission" date="2020-09" db="EMBL/GenBank/DDBJ databases">
        <authorList>
            <person name="Sun Q."/>
            <person name="Ohkuma M."/>
        </authorList>
    </citation>
    <scope>NUCLEOTIDE SEQUENCE</scope>
    <source>
        <strain evidence="14">JCM 18487</strain>
    </source>
</reference>
<feature type="region of interest" description="Disordered" evidence="12">
    <location>
        <begin position="204"/>
        <end position="230"/>
    </location>
</feature>
<evidence type="ECO:0000256" key="8">
    <source>
        <dbReference type="ARBA" id="ARBA00047883"/>
    </source>
</evidence>
<evidence type="ECO:0000256" key="9">
    <source>
        <dbReference type="HAMAP-Rule" id="MF_00097"/>
    </source>
</evidence>
<dbReference type="GO" id="GO:0004789">
    <property type="term" value="F:thiamine-phosphate diphosphorylase activity"/>
    <property type="evidence" value="ECO:0007669"/>
    <property type="project" value="UniProtKB-UniRule"/>
</dbReference>
<sequence length="230" mass="24004">MSFVLHVVSDPKRTALPLFEALVQSARGGADILQVRDKKAPAAETFAFCTRLLEAVRHHGAAPGVIVNDRVDVAMAAGAHGVHLAAKSLPPGAVRRLRAAAGWAGVIGCSVHSYEAAVAAAEQGADYITFGHVFASESHPGVPPRGLHELRRIVEAVPIPVVAIGGIDRTNLDLVLETGVSGIAVIGAVLAQDDPCRAASALKEAMAKSRAKPRHPFPRLRGGEHDATTL</sequence>
<name>A0A917K7B4_9BACL</name>
<dbReference type="AlphaFoldDB" id="A0A917K7B4"/>
<evidence type="ECO:0000256" key="11">
    <source>
        <dbReference type="RuleBase" id="RU004253"/>
    </source>
</evidence>
<feature type="binding site" evidence="9">
    <location>
        <position position="139"/>
    </location>
    <ligand>
        <name>4-amino-2-methyl-5-(diphosphooxymethyl)pyrimidine</name>
        <dbReference type="ChEBI" id="CHEBI:57841"/>
    </ligand>
</feature>
<evidence type="ECO:0000256" key="10">
    <source>
        <dbReference type="RuleBase" id="RU003826"/>
    </source>
</evidence>
<evidence type="ECO:0000256" key="6">
    <source>
        <dbReference type="ARBA" id="ARBA00047334"/>
    </source>
</evidence>
<comment type="similarity">
    <text evidence="9 10">Belongs to the thiamine-phosphate synthase family.</text>
</comment>
<dbReference type="GO" id="GO:0005737">
    <property type="term" value="C:cytoplasm"/>
    <property type="evidence" value="ECO:0007669"/>
    <property type="project" value="TreeGrafter"/>
</dbReference>
<evidence type="ECO:0000259" key="13">
    <source>
        <dbReference type="Pfam" id="PF02581"/>
    </source>
</evidence>
<protein>
    <recommendedName>
        <fullName evidence="9">Thiamine-phosphate synthase</fullName>
        <shortName evidence="9">TP synthase</shortName>
        <shortName evidence="9">TPS</shortName>
        <ecNumber evidence="9">2.5.1.3</ecNumber>
    </recommendedName>
    <alternativeName>
        <fullName evidence="9">Thiamine-phosphate pyrophosphorylase</fullName>
        <shortName evidence="9">TMP pyrophosphorylase</shortName>
        <shortName evidence="9">TMP-PPase</shortName>
    </alternativeName>
</protein>
<feature type="compositionally biased region" description="Basic and acidic residues" evidence="12">
    <location>
        <begin position="221"/>
        <end position="230"/>
    </location>
</feature>
<keyword evidence="4 9" id="KW-0460">Magnesium</keyword>
<dbReference type="InterPro" id="IPR022998">
    <property type="entry name" value="ThiamineP_synth_TenI"/>
</dbReference>
<feature type="binding site" evidence="9">
    <location>
        <position position="69"/>
    </location>
    <ligand>
        <name>Mg(2+)</name>
        <dbReference type="ChEBI" id="CHEBI:18420"/>
    </ligand>
</feature>
<keyword evidence="15" id="KW-1185">Reference proteome</keyword>
<keyword evidence="3 9" id="KW-0479">Metal-binding</keyword>
<evidence type="ECO:0000313" key="14">
    <source>
        <dbReference type="EMBL" id="GGJ01714.1"/>
    </source>
</evidence>
<dbReference type="GO" id="GO:0009228">
    <property type="term" value="P:thiamine biosynthetic process"/>
    <property type="evidence" value="ECO:0007669"/>
    <property type="project" value="UniProtKB-KW"/>
</dbReference>
<dbReference type="InterPro" id="IPR036206">
    <property type="entry name" value="ThiamineP_synth_sf"/>
</dbReference>
<dbReference type="InterPro" id="IPR013785">
    <property type="entry name" value="Aldolase_TIM"/>
</dbReference>